<dbReference type="EMBL" id="PFMC01000080">
    <property type="protein sequence ID" value="PIY93941.1"/>
    <property type="molecule type" value="Genomic_DNA"/>
</dbReference>
<evidence type="ECO:0000313" key="2">
    <source>
        <dbReference type="Proteomes" id="UP000228689"/>
    </source>
</evidence>
<dbReference type="AlphaFoldDB" id="A0A2M7RBJ7"/>
<name>A0A2M7RBJ7_9BACT</name>
<organism evidence="1 2">
    <name type="scientific">Candidatus Komeilibacteria bacterium CG_4_10_14_0_8_um_filter_37_78</name>
    <dbReference type="NCBI Taxonomy" id="1974471"/>
    <lineage>
        <taxon>Bacteria</taxon>
        <taxon>Candidatus Komeiliibacteriota</taxon>
    </lineage>
</organism>
<reference evidence="2" key="1">
    <citation type="submission" date="2017-09" db="EMBL/GenBank/DDBJ databases">
        <title>Depth-based differentiation of microbial function through sediment-hosted aquifers and enrichment of novel symbionts in the deep terrestrial subsurface.</title>
        <authorList>
            <person name="Probst A.J."/>
            <person name="Ladd B."/>
            <person name="Jarett J.K."/>
            <person name="Geller-Mcgrath D.E."/>
            <person name="Sieber C.M.K."/>
            <person name="Emerson J.B."/>
            <person name="Anantharaman K."/>
            <person name="Thomas B.C."/>
            <person name="Malmstrom R."/>
            <person name="Stieglmeier M."/>
            <person name="Klingl A."/>
            <person name="Woyke T."/>
            <person name="Ryan C.M."/>
            <person name="Banfield J.F."/>
        </authorList>
    </citation>
    <scope>NUCLEOTIDE SEQUENCE [LARGE SCALE GENOMIC DNA]</scope>
</reference>
<comment type="caution">
    <text evidence="1">The sequence shown here is derived from an EMBL/GenBank/DDBJ whole genome shotgun (WGS) entry which is preliminary data.</text>
</comment>
<evidence type="ECO:0000313" key="1">
    <source>
        <dbReference type="EMBL" id="PIY93941.1"/>
    </source>
</evidence>
<accession>A0A2M7RBJ7</accession>
<gene>
    <name evidence="1" type="ORF">COY67_03390</name>
</gene>
<protein>
    <submittedName>
        <fullName evidence="1">Uncharacterized protein</fullName>
    </submittedName>
</protein>
<sequence length="261" mass="30314">MDFATKQIKAVEAVRRLNFADFDQIELTGDAVRILVNLFLNPDCMSDINLEQYIKEEKVKLADLSKHIITACPSTLAKYADDHKQLLINRDDMIKCFSLDHLHAIADHKMEKVKNPSYALAHILTMAKIETMKAQQGQVLAKLIQNKIVYQNVLIPNNLKVQPGQLVWHHFGVVIDEAQTQDYQQHYDQLDEYYYWQMYNNVKRQTINFADQERFHKDIVQGILAEDKKRTKKKYLNTASKKSIDQATTNNTGKDKIKFTN</sequence>
<dbReference type="Proteomes" id="UP000228689">
    <property type="component" value="Unassembled WGS sequence"/>
</dbReference>
<proteinExistence type="predicted"/>